<dbReference type="Gene3D" id="4.10.240.10">
    <property type="entry name" value="Zn(2)-C6 fungal-type DNA-binding domain"/>
    <property type="match status" value="1"/>
</dbReference>
<protein>
    <recommendedName>
        <fullName evidence="5">Zn(2)-C6 fungal-type domain-containing protein</fullName>
    </recommendedName>
</protein>
<dbReference type="PROSITE" id="PS00463">
    <property type="entry name" value="ZN2_CY6_FUNGAL_1"/>
    <property type="match status" value="1"/>
</dbReference>
<keyword evidence="3" id="KW-0238">DNA-binding</keyword>
<dbReference type="CDD" id="cd00067">
    <property type="entry name" value="GAL4"/>
    <property type="match status" value="1"/>
</dbReference>
<dbReference type="STRING" id="984485.A0A1E4RNQ9"/>
<sequence>MSIFHLSSFPPARRTKVTRACDPCRKRKVRCTGRAVCPRCMERNLNCTFTIGDLRSSRGAKSKRLNPGADGKKIECIEVSRAISDSGGNVTVLPSIEDIFKQLNIELVSFMKNSGENGLPNMNDIMNALLRAHSKTDLEAIDKSPLSDLLITPPCSGGSYRGSNECFFSIDNNKLMYLGFANCESVVQETKFIFRNIIGITKFDSVEFDPINDIVIEPTIEFLETIPEKHICIQAFNTFVIYVHWQAYLFDEEDFRREIDELFQNSNQIKTRVLLYFILAISTLVHSHDAGNFICDQAVNYFKSAVKLNTTIKDQDDYWLIYFNFFQALFYIYTNKFKTAWLFVENAIKSGEKLNIHKLSIDHPNYDHLVNLFRTLYYYNKLTAITAGKPALFLNEDCHEFTPTNQQYEISRFAKTIKFDSTERINYITNPDNDQLFRSKVYFYRTQLLRIATKIDNSVYNNSEIKVSKFKTLAVELKEWYANLPPDLKVENSSSGNSEDEIKHRYACLHLNSVHLYAIFLLSRPLLMYERTCQFTPEIRNSIPCEFVGEFKNAAYWEFV</sequence>
<dbReference type="GO" id="GO:0005634">
    <property type="term" value="C:nucleus"/>
    <property type="evidence" value="ECO:0007669"/>
    <property type="project" value="UniProtKB-SubCell"/>
</dbReference>
<dbReference type="PANTHER" id="PTHR46910">
    <property type="entry name" value="TRANSCRIPTION FACTOR PDR1"/>
    <property type="match status" value="1"/>
</dbReference>
<comment type="subcellular location">
    <subcellularLocation>
        <location evidence="1">Nucleus</location>
    </subcellularLocation>
</comment>
<dbReference type="GO" id="GO:0008270">
    <property type="term" value="F:zinc ion binding"/>
    <property type="evidence" value="ECO:0007669"/>
    <property type="project" value="InterPro"/>
</dbReference>
<dbReference type="CDD" id="cd12148">
    <property type="entry name" value="fungal_TF_MHR"/>
    <property type="match status" value="1"/>
</dbReference>
<dbReference type="GO" id="GO:0003677">
    <property type="term" value="F:DNA binding"/>
    <property type="evidence" value="ECO:0007669"/>
    <property type="project" value="UniProtKB-KW"/>
</dbReference>
<keyword evidence="4" id="KW-0539">Nucleus</keyword>
<accession>A0A1E4RNQ9</accession>
<dbReference type="OrthoDB" id="3364175at2759"/>
<dbReference type="PANTHER" id="PTHR46910:SF3">
    <property type="entry name" value="HALOTOLERANCE PROTEIN 9-RELATED"/>
    <property type="match status" value="1"/>
</dbReference>
<evidence type="ECO:0000313" key="7">
    <source>
        <dbReference type="Proteomes" id="UP000095085"/>
    </source>
</evidence>
<dbReference type="Pfam" id="PF00172">
    <property type="entry name" value="Zn_clus"/>
    <property type="match status" value="1"/>
</dbReference>
<dbReference type="GeneID" id="30997781"/>
<dbReference type="InterPro" id="IPR036864">
    <property type="entry name" value="Zn2-C6_fun-type_DNA-bd_sf"/>
</dbReference>
<reference evidence="7" key="1">
    <citation type="submission" date="2016-05" db="EMBL/GenBank/DDBJ databases">
        <title>Comparative genomics of biotechnologically important yeasts.</title>
        <authorList>
            <consortium name="DOE Joint Genome Institute"/>
            <person name="Riley R."/>
            <person name="Haridas S."/>
            <person name="Wolfe K.H."/>
            <person name="Lopes M.R."/>
            <person name="Hittinger C.T."/>
            <person name="Goker M."/>
            <person name="Salamov A."/>
            <person name="Wisecaver J."/>
            <person name="Long T.M."/>
            <person name="Aerts A.L."/>
            <person name="Barry K."/>
            <person name="Choi C."/>
            <person name="Clum A."/>
            <person name="Coughlan A.Y."/>
            <person name="Deshpande S."/>
            <person name="Douglass A.P."/>
            <person name="Hanson S.J."/>
            <person name="Klenk H.-P."/>
            <person name="Labutti K."/>
            <person name="Lapidus A."/>
            <person name="Lindquist E."/>
            <person name="Lipzen A."/>
            <person name="Meier-Kolthoff J.P."/>
            <person name="Ohm R.A."/>
            <person name="Otillar R.P."/>
            <person name="Pangilinan J."/>
            <person name="Peng Y."/>
            <person name="Rokas A."/>
            <person name="Rosa C.A."/>
            <person name="Scheuner C."/>
            <person name="Sibirny A.A."/>
            <person name="Slot J.C."/>
            <person name="Stielow J.B."/>
            <person name="Sun H."/>
            <person name="Kurtzman C.P."/>
            <person name="Blackwell M."/>
            <person name="Grigoriev I.V."/>
            <person name="Jeffries T.W."/>
        </authorList>
    </citation>
    <scope>NUCLEOTIDE SEQUENCE [LARGE SCALE GENOMIC DNA]</scope>
    <source>
        <strain evidence="7">NRRL Y-1933</strain>
    </source>
</reference>
<organism evidence="6 7">
    <name type="scientific">Hyphopichia burtonii NRRL Y-1933</name>
    <dbReference type="NCBI Taxonomy" id="984485"/>
    <lineage>
        <taxon>Eukaryota</taxon>
        <taxon>Fungi</taxon>
        <taxon>Dikarya</taxon>
        <taxon>Ascomycota</taxon>
        <taxon>Saccharomycotina</taxon>
        <taxon>Pichiomycetes</taxon>
        <taxon>Debaryomycetaceae</taxon>
        <taxon>Hyphopichia</taxon>
    </lineage>
</organism>
<dbReference type="SUPFAM" id="SSF57701">
    <property type="entry name" value="Zn2/Cys6 DNA-binding domain"/>
    <property type="match status" value="1"/>
</dbReference>
<feature type="domain" description="Zn(2)-C6 fungal-type" evidence="5">
    <location>
        <begin position="20"/>
        <end position="49"/>
    </location>
</feature>
<proteinExistence type="predicted"/>
<evidence type="ECO:0000256" key="2">
    <source>
        <dbReference type="ARBA" id="ARBA00022723"/>
    </source>
</evidence>
<dbReference type="Proteomes" id="UP000095085">
    <property type="component" value="Unassembled WGS sequence"/>
</dbReference>
<evidence type="ECO:0000256" key="4">
    <source>
        <dbReference type="ARBA" id="ARBA00023242"/>
    </source>
</evidence>
<dbReference type="EMBL" id="KV454539">
    <property type="protein sequence ID" value="ODV68893.1"/>
    <property type="molecule type" value="Genomic_DNA"/>
</dbReference>
<dbReference type="InterPro" id="IPR050987">
    <property type="entry name" value="AtrR-like"/>
</dbReference>
<dbReference type="PROSITE" id="PS50048">
    <property type="entry name" value="ZN2_CY6_FUNGAL_2"/>
    <property type="match status" value="1"/>
</dbReference>
<keyword evidence="2" id="KW-0479">Metal-binding</keyword>
<dbReference type="SMART" id="SM00066">
    <property type="entry name" value="GAL4"/>
    <property type="match status" value="1"/>
</dbReference>
<dbReference type="InterPro" id="IPR001138">
    <property type="entry name" value="Zn2Cys6_DnaBD"/>
</dbReference>
<evidence type="ECO:0000256" key="1">
    <source>
        <dbReference type="ARBA" id="ARBA00004123"/>
    </source>
</evidence>
<gene>
    <name evidence="6" type="ORF">HYPBUDRAFT_238737</name>
</gene>
<dbReference type="RefSeq" id="XP_020077960.1">
    <property type="nucleotide sequence ID" value="XM_020223232.1"/>
</dbReference>
<name>A0A1E4RNQ9_9ASCO</name>
<keyword evidence="7" id="KW-1185">Reference proteome</keyword>
<dbReference type="AlphaFoldDB" id="A0A1E4RNQ9"/>
<evidence type="ECO:0000256" key="3">
    <source>
        <dbReference type="ARBA" id="ARBA00023125"/>
    </source>
</evidence>
<evidence type="ECO:0000313" key="6">
    <source>
        <dbReference type="EMBL" id="ODV68893.1"/>
    </source>
</evidence>
<evidence type="ECO:0000259" key="5">
    <source>
        <dbReference type="PROSITE" id="PS50048"/>
    </source>
</evidence>
<dbReference type="GO" id="GO:0000981">
    <property type="term" value="F:DNA-binding transcription factor activity, RNA polymerase II-specific"/>
    <property type="evidence" value="ECO:0007669"/>
    <property type="project" value="InterPro"/>
</dbReference>